<gene>
    <name evidence="1" type="ORF">AV530_003351</name>
</gene>
<dbReference type="AlphaFoldDB" id="A0A1V4K259"/>
<protein>
    <submittedName>
        <fullName evidence="1">Uncharacterized protein</fullName>
    </submittedName>
</protein>
<proteinExistence type="predicted"/>
<name>A0A1V4K259_PATFA</name>
<evidence type="ECO:0000313" key="2">
    <source>
        <dbReference type="Proteomes" id="UP000190648"/>
    </source>
</evidence>
<dbReference type="EMBL" id="LSYS01005108">
    <property type="protein sequence ID" value="OPJ78539.1"/>
    <property type="molecule type" value="Genomic_DNA"/>
</dbReference>
<evidence type="ECO:0000313" key="1">
    <source>
        <dbReference type="EMBL" id="OPJ78539.1"/>
    </source>
</evidence>
<accession>A0A1V4K259</accession>
<keyword evidence="2" id="KW-1185">Reference proteome</keyword>
<dbReference type="Proteomes" id="UP000190648">
    <property type="component" value="Unassembled WGS sequence"/>
</dbReference>
<organism evidence="1 2">
    <name type="scientific">Patagioenas fasciata monilis</name>
    <dbReference type="NCBI Taxonomy" id="372326"/>
    <lineage>
        <taxon>Eukaryota</taxon>
        <taxon>Metazoa</taxon>
        <taxon>Chordata</taxon>
        <taxon>Craniata</taxon>
        <taxon>Vertebrata</taxon>
        <taxon>Euteleostomi</taxon>
        <taxon>Archelosauria</taxon>
        <taxon>Archosauria</taxon>
        <taxon>Dinosauria</taxon>
        <taxon>Saurischia</taxon>
        <taxon>Theropoda</taxon>
        <taxon>Coelurosauria</taxon>
        <taxon>Aves</taxon>
        <taxon>Neognathae</taxon>
        <taxon>Neoaves</taxon>
        <taxon>Columbimorphae</taxon>
        <taxon>Columbiformes</taxon>
        <taxon>Columbidae</taxon>
        <taxon>Patagioenas</taxon>
    </lineage>
</organism>
<reference evidence="1 2" key="1">
    <citation type="submission" date="2016-02" db="EMBL/GenBank/DDBJ databases">
        <title>Band-tailed pigeon sequencing and assembly.</title>
        <authorList>
            <person name="Soares A.E."/>
            <person name="Novak B.J."/>
            <person name="Rice E.S."/>
            <person name="O'Connell B."/>
            <person name="Chang D."/>
            <person name="Weber S."/>
            <person name="Shapiro B."/>
        </authorList>
    </citation>
    <scope>NUCLEOTIDE SEQUENCE [LARGE SCALE GENOMIC DNA]</scope>
    <source>
        <strain evidence="1">BTP2013</strain>
        <tissue evidence="1">Blood</tissue>
    </source>
</reference>
<sequence>MSVGAWLCTRLLATGMDWEPRHLPPACDAKHKQDCSSVKTLRLKAENRLCRMTFRQHGAWTELLPARMLTGSRRARLHQGTSSFCE</sequence>
<comment type="caution">
    <text evidence="1">The sequence shown here is derived from an EMBL/GenBank/DDBJ whole genome shotgun (WGS) entry which is preliminary data.</text>
</comment>